<feature type="compositionally biased region" description="Polar residues" evidence="21">
    <location>
        <begin position="151"/>
        <end position="168"/>
    </location>
</feature>
<keyword evidence="16" id="KW-0472">Membrane</keyword>
<evidence type="ECO:0000256" key="21">
    <source>
        <dbReference type="SAM" id="MobiDB-lite"/>
    </source>
</evidence>
<dbReference type="GO" id="GO:0005524">
    <property type="term" value="F:ATP binding"/>
    <property type="evidence" value="ECO:0007669"/>
    <property type="project" value="UniProtKB-UniRule"/>
</dbReference>
<dbReference type="SMART" id="SM00100">
    <property type="entry name" value="cNMP"/>
    <property type="match status" value="4"/>
</dbReference>
<comment type="subcellular location">
    <subcellularLocation>
        <location evidence="3">Cytoplasm</location>
    </subcellularLocation>
    <subcellularLocation>
        <location evidence="2">Endomembrane system</location>
    </subcellularLocation>
</comment>
<dbReference type="OrthoDB" id="63267at2759"/>
<dbReference type="InterPro" id="IPR008271">
    <property type="entry name" value="Ser/Thr_kinase_AS"/>
</dbReference>
<evidence type="ECO:0000256" key="10">
    <source>
        <dbReference type="ARBA" id="ARBA00022723"/>
    </source>
</evidence>
<evidence type="ECO:0000313" key="26">
    <source>
        <dbReference type="Proteomes" id="UP000009170"/>
    </source>
</evidence>
<evidence type="ECO:0000256" key="4">
    <source>
        <dbReference type="ARBA" id="ARBA00006352"/>
    </source>
</evidence>
<dbReference type="GeneID" id="9837219"/>
<keyword evidence="9" id="KW-0808">Transferase</keyword>
<feature type="domain" description="Cyclic nucleotide-binding" evidence="23">
    <location>
        <begin position="362"/>
        <end position="480"/>
    </location>
</feature>
<dbReference type="InterPro" id="IPR017441">
    <property type="entry name" value="Protein_kinase_ATP_BS"/>
</dbReference>
<dbReference type="GO" id="GO:0005737">
    <property type="term" value="C:cytoplasm"/>
    <property type="evidence" value="ECO:0007669"/>
    <property type="project" value="UniProtKB-SubCell"/>
</dbReference>
<dbReference type="InterPro" id="IPR000719">
    <property type="entry name" value="Prot_kinase_dom"/>
</dbReference>
<feature type="domain" description="Cyclic nucleotide-binding" evidence="23">
    <location>
        <begin position="94"/>
        <end position="244"/>
    </location>
</feature>
<sequence length="934" mass="103673">MSRDVLTTAAASWDAFAREDIDRDASSSENASKTLENARAGTRRARARKRFAVGDAPRASTRDALKSTSVVERPGERTTASEQAIERAMEGNLLFAELDAASRRRVADAMMPMYVGENDVVIAQGDDECERFYIIESGEASVMKNEVGKRTSLSTDSANETTRTESLGQSKSVVYDPATATCVATLGPGRGFGELALLYACPRSATIVAQTPMKLWTLHSSAFKAIKHSVAKREAMDVLDLFERVELFNALSEQQLITISNAARRETYEARDEVFRQGDPGHCFYIIERGEVSVRVNGAEVVKLSRGDFFGERALVNNEPRAATIYAMTEVSCLVLNRQTFVSMLGSIEEARCFAGLAECPILAPLSDVQLTDIAGEMRMCSYVRNDVVFHENAMGDAFYVIIDGQFSVTTSTSKDPVATLNRGQYFGELALLRKDKRAATITCVSNRAKVAFMTKSAFEKKMGNLDVLRKAWRFETLSKVPILSKLSPEEIQNLAEELTDVSFRANETVIKQGESGDAMFILESGEVEVIDEKTLNTSGDPKLLCKLGPSSYFGELGLLNSDPRAATVRVPNRATVLVITRRVFEQHLGSLKEILKRNANELYAKIGRPAHRRPVTATLDELETVGFLGVGSFGRVTLVSYQGETYALKEIGKAQVVSRGLVEHVWREKETMAQCDSPFLVNLHRTYVNEKSIFMLMDKVLGGELFTYLQMRNAPLPEAHGKFYAACVVSAFEYLHDRNIIYRDLKPENLLISTNGYLKVTDFSFAKKLQKGQKTFTLCGTPQYLAPEQVQQVGHNRAVDWWALGVLIYELVNGLPPFNQDDDYARYKAINDVSFHFSPKNAPAFRSVVSGLLLRLPAGRLGMGKSGARDIKQHPWFADVNWSAMAQQRARAPYIPRVDDISDLRHFVDTGDAVPGLSSRWGHYVSVGRFADF</sequence>
<evidence type="ECO:0000256" key="5">
    <source>
        <dbReference type="ARBA" id="ARBA00012428"/>
    </source>
</evidence>
<comment type="caution">
    <text evidence="25">The sequence shown here is derived from an EMBL/GenBank/DDBJ whole genome shotgun (WGS) entry which is preliminary data.</text>
</comment>
<dbReference type="Gene3D" id="3.30.200.20">
    <property type="entry name" value="Phosphorylase Kinase, domain 1"/>
    <property type="match status" value="1"/>
</dbReference>
<evidence type="ECO:0000256" key="3">
    <source>
        <dbReference type="ARBA" id="ARBA00004496"/>
    </source>
</evidence>
<evidence type="ECO:0000256" key="19">
    <source>
        <dbReference type="ARBA" id="ARBA00047462"/>
    </source>
</evidence>
<dbReference type="Pfam" id="PF00069">
    <property type="entry name" value="Pkinase"/>
    <property type="match status" value="1"/>
</dbReference>
<dbReference type="SMART" id="SM00220">
    <property type="entry name" value="S_TKc"/>
    <property type="match status" value="1"/>
</dbReference>
<keyword evidence="6" id="KW-0963">Cytoplasm</keyword>
<feature type="domain" description="Cyclic nucleotide-binding" evidence="23">
    <location>
        <begin position="483"/>
        <end position="606"/>
    </location>
</feature>
<dbReference type="FunFam" id="1.10.510.10:FF:000210">
    <property type="entry name" value="Non-specific serine/threonine protein kinase"/>
    <property type="match status" value="1"/>
</dbReference>
<dbReference type="PROSITE" id="PS00108">
    <property type="entry name" value="PROTEIN_KINASE_ST"/>
    <property type="match status" value="1"/>
</dbReference>
<keyword evidence="8" id="KW-0140">cGMP</keyword>
<name>A0A090M7S0_OSTTA</name>
<dbReference type="GO" id="GO:0004692">
    <property type="term" value="F:cGMP-dependent protein kinase activity"/>
    <property type="evidence" value="ECO:0007669"/>
    <property type="project" value="UniProtKB-EC"/>
</dbReference>
<dbReference type="GO" id="GO:0030553">
    <property type="term" value="F:cGMP binding"/>
    <property type="evidence" value="ECO:0007669"/>
    <property type="project" value="UniProtKB-KW"/>
</dbReference>
<dbReference type="InterPro" id="IPR000595">
    <property type="entry name" value="cNMP-bd_dom"/>
</dbReference>
<evidence type="ECO:0000256" key="17">
    <source>
        <dbReference type="ARBA" id="ARBA00024113"/>
    </source>
</evidence>
<dbReference type="InterPro" id="IPR011009">
    <property type="entry name" value="Kinase-like_dom_sf"/>
</dbReference>
<dbReference type="InterPro" id="IPR018490">
    <property type="entry name" value="cNMP-bd_dom_sf"/>
</dbReference>
<evidence type="ECO:0000259" key="23">
    <source>
        <dbReference type="PROSITE" id="PS50042"/>
    </source>
</evidence>
<feature type="domain" description="Protein kinase" evidence="22">
    <location>
        <begin position="623"/>
        <end position="878"/>
    </location>
</feature>
<dbReference type="PRINTS" id="PR00103">
    <property type="entry name" value="CAMPKINASE"/>
</dbReference>
<accession>A0A090M7S0</accession>
<dbReference type="InterPro" id="IPR000961">
    <property type="entry name" value="AGC-kinase_C"/>
</dbReference>
<dbReference type="KEGG" id="ota:OT_ostta02g03370"/>
<dbReference type="RefSeq" id="XP_003075179.2">
    <property type="nucleotide sequence ID" value="XM_003075131.2"/>
</dbReference>
<dbReference type="GO" id="GO:0004691">
    <property type="term" value="F:cAMP-dependent protein kinase activity"/>
    <property type="evidence" value="ECO:0007669"/>
    <property type="project" value="TreeGrafter"/>
</dbReference>
<dbReference type="PROSITE" id="PS00888">
    <property type="entry name" value="CNMP_BINDING_1"/>
    <property type="match status" value="1"/>
</dbReference>
<dbReference type="Gene3D" id="1.10.510.10">
    <property type="entry name" value="Transferase(Phosphotransferase) domain 1"/>
    <property type="match status" value="1"/>
</dbReference>
<dbReference type="SUPFAM" id="SSF51206">
    <property type="entry name" value="cAMP-binding domain-like"/>
    <property type="match status" value="4"/>
</dbReference>
<feature type="compositionally biased region" description="Basic residues" evidence="21">
    <location>
        <begin position="41"/>
        <end position="51"/>
    </location>
</feature>
<evidence type="ECO:0000256" key="20">
    <source>
        <dbReference type="PROSITE-ProRule" id="PRU10141"/>
    </source>
</evidence>
<protein>
    <recommendedName>
        <fullName evidence="17">cGMP-dependent protein kinase</fullName>
        <ecNumber evidence="5">2.7.11.12</ecNumber>
    </recommendedName>
</protein>
<keyword evidence="15" id="KW-0142">cGMP-binding</keyword>
<dbReference type="SUPFAM" id="SSF56112">
    <property type="entry name" value="Protein kinase-like (PK-like)"/>
    <property type="match status" value="1"/>
</dbReference>
<dbReference type="InterPro" id="IPR018488">
    <property type="entry name" value="cNMP-bd_CS"/>
</dbReference>
<evidence type="ECO:0000256" key="14">
    <source>
        <dbReference type="ARBA" id="ARBA00022842"/>
    </source>
</evidence>
<dbReference type="Gene3D" id="2.60.120.10">
    <property type="entry name" value="Jelly Rolls"/>
    <property type="match status" value="4"/>
</dbReference>
<dbReference type="PROSITE" id="PS00889">
    <property type="entry name" value="CNMP_BINDING_2"/>
    <property type="match status" value="4"/>
</dbReference>
<evidence type="ECO:0000256" key="18">
    <source>
        <dbReference type="ARBA" id="ARBA00047298"/>
    </source>
</evidence>
<comment type="catalytic activity">
    <reaction evidence="19">
        <text>L-seryl-[protein] + ATP = O-phospho-L-seryl-[protein] + ADP + H(+)</text>
        <dbReference type="Rhea" id="RHEA:17989"/>
        <dbReference type="Rhea" id="RHEA-COMP:9863"/>
        <dbReference type="Rhea" id="RHEA-COMP:11604"/>
        <dbReference type="ChEBI" id="CHEBI:15378"/>
        <dbReference type="ChEBI" id="CHEBI:29999"/>
        <dbReference type="ChEBI" id="CHEBI:30616"/>
        <dbReference type="ChEBI" id="CHEBI:83421"/>
        <dbReference type="ChEBI" id="CHEBI:456216"/>
        <dbReference type="EC" id="2.7.11.12"/>
    </reaction>
</comment>
<feature type="region of interest" description="Disordered" evidence="21">
    <location>
        <begin position="146"/>
        <end position="168"/>
    </location>
</feature>
<dbReference type="EC" id="2.7.11.12" evidence="5"/>
<keyword evidence="26" id="KW-1185">Reference proteome</keyword>
<evidence type="ECO:0000256" key="7">
    <source>
        <dbReference type="ARBA" id="ARBA00022527"/>
    </source>
</evidence>
<evidence type="ECO:0000256" key="15">
    <source>
        <dbReference type="ARBA" id="ARBA00022992"/>
    </source>
</evidence>
<evidence type="ECO:0000256" key="9">
    <source>
        <dbReference type="ARBA" id="ARBA00022679"/>
    </source>
</evidence>
<dbReference type="InParanoid" id="A0A090M7S0"/>
<dbReference type="GO" id="GO:0012505">
    <property type="term" value="C:endomembrane system"/>
    <property type="evidence" value="ECO:0007669"/>
    <property type="project" value="UniProtKB-SubCell"/>
</dbReference>
<feature type="binding site" evidence="20">
    <location>
        <position position="650"/>
    </location>
    <ligand>
        <name>ATP</name>
        <dbReference type="ChEBI" id="CHEBI:30616"/>
    </ligand>
</feature>
<comment type="catalytic activity">
    <reaction evidence="18">
        <text>L-threonyl-[protein] + ATP = O-phospho-L-threonyl-[protein] + ADP + H(+)</text>
        <dbReference type="Rhea" id="RHEA:46608"/>
        <dbReference type="Rhea" id="RHEA-COMP:11060"/>
        <dbReference type="Rhea" id="RHEA-COMP:11605"/>
        <dbReference type="ChEBI" id="CHEBI:15378"/>
        <dbReference type="ChEBI" id="CHEBI:30013"/>
        <dbReference type="ChEBI" id="CHEBI:30616"/>
        <dbReference type="ChEBI" id="CHEBI:61977"/>
        <dbReference type="ChEBI" id="CHEBI:456216"/>
        <dbReference type="EC" id="2.7.11.12"/>
    </reaction>
</comment>
<dbReference type="PROSITE" id="PS50011">
    <property type="entry name" value="PROTEIN_KINASE_DOM"/>
    <property type="match status" value="1"/>
</dbReference>
<dbReference type="Pfam" id="PF00027">
    <property type="entry name" value="cNMP_binding"/>
    <property type="match status" value="4"/>
</dbReference>
<dbReference type="AlphaFoldDB" id="A0A090M7S0"/>
<dbReference type="PROSITE" id="PS00107">
    <property type="entry name" value="PROTEIN_KINASE_ATP"/>
    <property type="match status" value="1"/>
</dbReference>
<dbReference type="PANTHER" id="PTHR24353:SF37">
    <property type="entry name" value="CAMP-DEPENDENT PROTEIN KINASE CATALYTIC SUBUNIT PRKX"/>
    <property type="match status" value="1"/>
</dbReference>
<organism evidence="25 26">
    <name type="scientific">Ostreococcus tauri</name>
    <name type="common">Marine green alga</name>
    <dbReference type="NCBI Taxonomy" id="70448"/>
    <lineage>
        <taxon>Eukaryota</taxon>
        <taxon>Viridiplantae</taxon>
        <taxon>Chlorophyta</taxon>
        <taxon>Mamiellophyceae</taxon>
        <taxon>Mamiellales</taxon>
        <taxon>Bathycoccaceae</taxon>
        <taxon>Ostreococcus</taxon>
    </lineage>
</organism>
<dbReference type="CDD" id="cd05572">
    <property type="entry name" value="STKc_cGK"/>
    <property type="match status" value="1"/>
</dbReference>
<keyword evidence="10" id="KW-0479">Metal-binding</keyword>
<dbReference type="EMBL" id="CAID01000002">
    <property type="protein sequence ID" value="CEG01112.1"/>
    <property type="molecule type" value="Genomic_DNA"/>
</dbReference>
<evidence type="ECO:0000256" key="8">
    <source>
        <dbReference type="ARBA" id="ARBA00022535"/>
    </source>
</evidence>
<reference evidence="26" key="1">
    <citation type="journal article" date="2006" name="Proc. Natl. Acad. Sci. U.S.A.">
        <title>Genome analysis of the smallest free-living eukaryote Ostreococcus tauri unveils many unique features.</title>
        <authorList>
            <person name="Derelle E."/>
            <person name="Ferraz C."/>
            <person name="Rombauts S."/>
            <person name="Rouze P."/>
            <person name="Worden A.Z."/>
            <person name="Robbens S."/>
            <person name="Partensky F."/>
            <person name="Degroeve S."/>
            <person name="Echeynie S."/>
            <person name="Cooke R."/>
            <person name="Saeys Y."/>
            <person name="Wuyts J."/>
            <person name="Jabbari K."/>
            <person name="Bowler C."/>
            <person name="Panaud O."/>
            <person name="Piegu B."/>
            <person name="Ball S.G."/>
            <person name="Ral J.-P."/>
            <person name="Bouget F.-Y."/>
            <person name="Piganeau G."/>
            <person name="De Baets B."/>
            <person name="Picard A."/>
            <person name="Delseny M."/>
            <person name="Demaille J."/>
            <person name="Van de Peer Y."/>
            <person name="Moreau H."/>
        </authorList>
    </citation>
    <scope>NUCLEOTIDE SEQUENCE [LARGE SCALE GENOMIC DNA]</scope>
    <source>
        <strain evidence="26">OTTH 0595 / CCAP 157/2 / RCC745</strain>
    </source>
</reference>
<dbReference type="GO" id="GO:0046872">
    <property type="term" value="F:metal ion binding"/>
    <property type="evidence" value="ECO:0007669"/>
    <property type="project" value="UniProtKB-KW"/>
</dbReference>
<keyword evidence="13 20" id="KW-0067">ATP-binding</keyword>
<comment type="similarity">
    <text evidence="4">Belongs to the protein kinase superfamily. AGC Ser/Thr protein kinase family. cGMP subfamily.</text>
</comment>
<evidence type="ECO:0000313" key="25">
    <source>
        <dbReference type="EMBL" id="CEG01112.1"/>
    </source>
</evidence>
<keyword evidence="7" id="KW-0723">Serine/threonine-protein kinase</keyword>
<feature type="domain" description="Cyclic nucleotide-binding" evidence="23">
    <location>
        <begin position="247"/>
        <end position="346"/>
    </location>
</feature>
<keyword evidence="14" id="KW-0460">Magnesium</keyword>
<evidence type="ECO:0000256" key="16">
    <source>
        <dbReference type="ARBA" id="ARBA00023136"/>
    </source>
</evidence>
<gene>
    <name evidence="25" type="ORF">OT_ostta02g03370</name>
</gene>
<proteinExistence type="inferred from homology"/>
<evidence type="ECO:0000256" key="1">
    <source>
        <dbReference type="ARBA" id="ARBA00001946"/>
    </source>
</evidence>
<dbReference type="PROSITE" id="PS50042">
    <property type="entry name" value="CNMP_BINDING_3"/>
    <property type="match status" value="4"/>
</dbReference>
<evidence type="ECO:0000259" key="22">
    <source>
        <dbReference type="PROSITE" id="PS50011"/>
    </source>
</evidence>
<evidence type="ECO:0000256" key="2">
    <source>
        <dbReference type="ARBA" id="ARBA00004308"/>
    </source>
</evidence>
<dbReference type="PANTHER" id="PTHR24353">
    <property type="entry name" value="CYCLIC NUCLEOTIDE-DEPENDENT PROTEIN KINASE"/>
    <property type="match status" value="1"/>
</dbReference>
<evidence type="ECO:0000256" key="11">
    <source>
        <dbReference type="ARBA" id="ARBA00022741"/>
    </source>
</evidence>
<feature type="domain" description="AGC-kinase C-terminal" evidence="24">
    <location>
        <begin position="879"/>
        <end position="934"/>
    </location>
</feature>
<evidence type="ECO:0000259" key="24">
    <source>
        <dbReference type="PROSITE" id="PS51285"/>
    </source>
</evidence>
<evidence type="ECO:0000256" key="12">
    <source>
        <dbReference type="ARBA" id="ARBA00022777"/>
    </source>
</evidence>
<comment type="cofactor">
    <cofactor evidence="1">
        <name>Mg(2+)</name>
        <dbReference type="ChEBI" id="CHEBI:18420"/>
    </cofactor>
</comment>
<dbReference type="InterPro" id="IPR035014">
    <property type="entry name" value="STKc_cGK"/>
</dbReference>
<dbReference type="CDD" id="cd00038">
    <property type="entry name" value="CAP_ED"/>
    <property type="match status" value="4"/>
</dbReference>
<evidence type="ECO:0000256" key="6">
    <source>
        <dbReference type="ARBA" id="ARBA00022490"/>
    </source>
</evidence>
<dbReference type="InterPro" id="IPR014710">
    <property type="entry name" value="RmlC-like_jellyroll"/>
</dbReference>
<keyword evidence="11 20" id="KW-0547">Nucleotide-binding</keyword>
<dbReference type="STRING" id="70448.A0A090M7S0"/>
<dbReference type="Proteomes" id="UP000009170">
    <property type="component" value="Unassembled WGS sequence"/>
</dbReference>
<keyword evidence="12" id="KW-0418">Kinase</keyword>
<evidence type="ECO:0000256" key="13">
    <source>
        <dbReference type="ARBA" id="ARBA00022840"/>
    </source>
</evidence>
<dbReference type="GO" id="GO:0005952">
    <property type="term" value="C:cAMP-dependent protein kinase complex"/>
    <property type="evidence" value="ECO:0007669"/>
    <property type="project" value="TreeGrafter"/>
</dbReference>
<reference evidence="25 26" key="2">
    <citation type="journal article" date="2014" name="BMC Genomics">
        <title>An improved genome of the model marine alga Ostreococcus tauri unfolds by assessing Illumina de novo assemblies.</title>
        <authorList>
            <person name="Blanc-Mathieu R."/>
            <person name="Verhelst B."/>
            <person name="Derelle E."/>
            <person name="Rombauts S."/>
            <person name="Bouget F.Y."/>
            <person name="Carre I."/>
            <person name="Chateau A."/>
            <person name="Eyre-Walker A."/>
            <person name="Grimsley N."/>
            <person name="Moreau H."/>
            <person name="Piegu B."/>
            <person name="Rivals E."/>
            <person name="Schackwitz W."/>
            <person name="Van de Peer Y."/>
            <person name="Piganeau G."/>
        </authorList>
    </citation>
    <scope>NUCLEOTIDE SEQUENCE [LARGE SCALE GENOMIC DNA]</scope>
    <source>
        <strain evidence="26">OTTH 0595 / CCAP 157/2 / RCC745</strain>
    </source>
</reference>
<dbReference type="PROSITE" id="PS51285">
    <property type="entry name" value="AGC_KINASE_CTER"/>
    <property type="match status" value="1"/>
</dbReference>
<feature type="region of interest" description="Disordered" evidence="21">
    <location>
        <begin position="19"/>
        <end position="82"/>
    </location>
</feature>